<dbReference type="AlphaFoldDB" id="A0A1J8QRE3"/>
<name>A0A1J8QRE3_9AGAM</name>
<feature type="compositionally biased region" description="Low complexity" evidence="1">
    <location>
        <begin position="63"/>
        <end position="73"/>
    </location>
</feature>
<reference evidence="2 3" key="1">
    <citation type="submission" date="2016-03" db="EMBL/GenBank/DDBJ databases">
        <title>Comparative genomics of the ectomycorrhizal sister species Rhizopogon vinicolor and Rhizopogon vesiculosus (Basidiomycota: Boletales) reveals a divergence of the mating type B locus.</title>
        <authorList>
            <person name="Mujic A.B."/>
            <person name="Kuo A."/>
            <person name="Tritt A."/>
            <person name="Lipzen A."/>
            <person name="Chen C."/>
            <person name="Johnson J."/>
            <person name="Sharma A."/>
            <person name="Barry K."/>
            <person name="Grigoriev I.V."/>
            <person name="Spatafora J.W."/>
        </authorList>
    </citation>
    <scope>NUCLEOTIDE SEQUENCE [LARGE SCALE GENOMIC DNA]</scope>
    <source>
        <strain evidence="2 3">AM-OR11-056</strain>
    </source>
</reference>
<evidence type="ECO:0000256" key="1">
    <source>
        <dbReference type="SAM" id="MobiDB-lite"/>
    </source>
</evidence>
<sequence>MQPFPKPVDETPYTGRIQETDSPLSDTTSALETYAPARYASPYEKDPSRKASPQGVSFVRSQSPLPLSSSPILPRHEADIEDDDDDDDDDEVLPHGHRHFSTQSSTSVRTFEGGTKFIESF</sequence>
<organism evidence="2 3">
    <name type="scientific">Rhizopogon vesiculosus</name>
    <dbReference type="NCBI Taxonomy" id="180088"/>
    <lineage>
        <taxon>Eukaryota</taxon>
        <taxon>Fungi</taxon>
        <taxon>Dikarya</taxon>
        <taxon>Basidiomycota</taxon>
        <taxon>Agaricomycotina</taxon>
        <taxon>Agaricomycetes</taxon>
        <taxon>Agaricomycetidae</taxon>
        <taxon>Boletales</taxon>
        <taxon>Suillineae</taxon>
        <taxon>Rhizopogonaceae</taxon>
        <taxon>Rhizopogon</taxon>
    </lineage>
</organism>
<dbReference type="EMBL" id="LVVM01002735">
    <property type="protein sequence ID" value="OJA16008.1"/>
    <property type="molecule type" value="Genomic_DNA"/>
</dbReference>
<feature type="compositionally biased region" description="Polar residues" evidence="1">
    <location>
        <begin position="20"/>
        <end position="31"/>
    </location>
</feature>
<dbReference type="Proteomes" id="UP000183567">
    <property type="component" value="Unassembled WGS sequence"/>
</dbReference>
<evidence type="ECO:0000313" key="2">
    <source>
        <dbReference type="EMBL" id="OJA16008.1"/>
    </source>
</evidence>
<accession>A0A1J8QRE3</accession>
<proteinExistence type="predicted"/>
<keyword evidence="3" id="KW-1185">Reference proteome</keyword>
<comment type="caution">
    <text evidence="2">The sequence shown here is derived from an EMBL/GenBank/DDBJ whole genome shotgun (WGS) entry which is preliminary data.</text>
</comment>
<feature type="compositionally biased region" description="Acidic residues" evidence="1">
    <location>
        <begin position="79"/>
        <end position="91"/>
    </location>
</feature>
<dbReference type="OrthoDB" id="3265603at2759"/>
<evidence type="ECO:0000313" key="3">
    <source>
        <dbReference type="Proteomes" id="UP000183567"/>
    </source>
</evidence>
<gene>
    <name evidence="2" type="ORF">AZE42_10626</name>
</gene>
<protein>
    <submittedName>
        <fullName evidence="2">Uncharacterized protein</fullName>
    </submittedName>
</protein>
<feature type="region of interest" description="Disordered" evidence="1">
    <location>
        <begin position="1"/>
        <end position="114"/>
    </location>
</feature>